<dbReference type="AlphaFoldDB" id="A0A7R8CJ30"/>
<name>A0A7R8CJ30_LEPSM</name>
<evidence type="ECO:0000313" key="11">
    <source>
        <dbReference type="Proteomes" id="UP000675881"/>
    </source>
</evidence>
<evidence type="ECO:0000256" key="8">
    <source>
        <dbReference type="ARBA" id="ARBA00023273"/>
    </source>
</evidence>
<keyword evidence="7" id="KW-0206">Cytoskeleton</keyword>
<dbReference type="EMBL" id="HG994590">
    <property type="protein sequence ID" value="CAF2801413.1"/>
    <property type="molecule type" value="Genomic_DNA"/>
</dbReference>
<comment type="function">
    <text evidence="9">Essential for sperm motility and is involved in the regulation of the beating frequency of motile cilia on the epithelial cells of the respiratory tract. Required for the establishment of radial spokes in sperm flagella.</text>
</comment>
<dbReference type="Pfam" id="PF12018">
    <property type="entry name" value="FAP206"/>
    <property type="match status" value="1"/>
</dbReference>
<keyword evidence="8" id="KW-0966">Cell projection</keyword>
<keyword evidence="11" id="KW-1185">Reference proteome</keyword>
<evidence type="ECO:0000256" key="9">
    <source>
        <dbReference type="ARBA" id="ARBA00045321"/>
    </source>
</evidence>
<dbReference type="GO" id="GO:0036064">
    <property type="term" value="C:ciliary basal body"/>
    <property type="evidence" value="ECO:0007669"/>
    <property type="project" value="TreeGrafter"/>
</dbReference>
<keyword evidence="5" id="KW-0970">Cilium biogenesis/degradation</keyword>
<gene>
    <name evidence="10" type="ORF">LSAA_2794</name>
</gene>
<comment type="similarity">
    <text evidence="2">Belongs to the CFAP206 family.</text>
</comment>
<dbReference type="GO" id="GO:0030030">
    <property type="term" value="P:cell projection organization"/>
    <property type="evidence" value="ECO:0007669"/>
    <property type="project" value="UniProtKB-KW"/>
</dbReference>
<accession>A0A7R8CJ30</accession>
<protein>
    <recommendedName>
        <fullName evidence="3">Cilia- and flagella-associated protein 206</fullName>
    </recommendedName>
</protein>
<evidence type="ECO:0000256" key="5">
    <source>
        <dbReference type="ARBA" id="ARBA00022794"/>
    </source>
</evidence>
<evidence type="ECO:0000313" key="10">
    <source>
        <dbReference type="EMBL" id="CAF2801413.1"/>
    </source>
</evidence>
<evidence type="ECO:0000256" key="1">
    <source>
        <dbReference type="ARBA" id="ARBA00004430"/>
    </source>
</evidence>
<organism evidence="10 11">
    <name type="scientific">Lepeophtheirus salmonis</name>
    <name type="common">Salmon louse</name>
    <name type="synonym">Caligus salmonis</name>
    <dbReference type="NCBI Taxonomy" id="72036"/>
    <lineage>
        <taxon>Eukaryota</taxon>
        <taxon>Metazoa</taxon>
        <taxon>Ecdysozoa</taxon>
        <taxon>Arthropoda</taxon>
        <taxon>Crustacea</taxon>
        <taxon>Multicrustacea</taxon>
        <taxon>Hexanauplia</taxon>
        <taxon>Copepoda</taxon>
        <taxon>Siphonostomatoida</taxon>
        <taxon>Caligidae</taxon>
        <taxon>Lepeophtheirus</taxon>
    </lineage>
</organism>
<evidence type="ECO:0000256" key="3">
    <source>
        <dbReference type="ARBA" id="ARBA00021602"/>
    </source>
</evidence>
<proteinExistence type="inferred from homology"/>
<dbReference type="OrthoDB" id="10251073at2759"/>
<keyword evidence="4" id="KW-0963">Cytoplasm</keyword>
<evidence type="ECO:0000256" key="2">
    <source>
        <dbReference type="ARBA" id="ARBA00010500"/>
    </source>
</evidence>
<dbReference type="GO" id="GO:0005930">
    <property type="term" value="C:axoneme"/>
    <property type="evidence" value="ECO:0007669"/>
    <property type="project" value="UniProtKB-SubCell"/>
</dbReference>
<reference evidence="10" key="1">
    <citation type="submission" date="2021-02" db="EMBL/GenBank/DDBJ databases">
        <authorList>
            <person name="Bekaert M."/>
        </authorList>
    </citation>
    <scope>NUCLEOTIDE SEQUENCE</scope>
    <source>
        <strain evidence="10">IoA-00</strain>
    </source>
</reference>
<dbReference type="PANTHER" id="PTHR21442:SF0">
    <property type="entry name" value="CILIA- AND FLAGELLA-ASSOCIATED PROTEIN 206"/>
    <property type="match status" value="1"/>
</dbReference>
<sequence length="482" mass="55905">MDPSKTKSITWDLVEEILKECEYRDEETQVSEILAAFALKLAFQDPVTGYKENEPLSESDVDELVENCIQRILFDFSPSMETIRMQAEYLGQYKSKESILSEHSKALDHRLAPLTRTVVEDSSRTLRWREELYQKIVLLCVLRSGLGDPRDKFVMRESTLAVKSVFPFSELEHFMKKEHKLDKRQHLIELSSIVGGIRIFNWQAKQGTAQFEDLPPMLSNALEATLRNMECMMDYAEERKKKMRDIGLNVFYFSKENEGHEEKEEYMDPRYKTIIRDSLINYVQFQKYLKVIYEDVLSIRSRLIQYNKQLPRALNAAEKIITSKPILPTIDVFPKFMTLSKIWHQYQGSIINFLNPPLAGASAGCGCTSERLLEFKLHYACNVIPHDDVYQVFEFDNGYCPVALAETGLLLKVTIKRQKDTEIPKKQNQSSQTNDGLPIEGFKDPDYEWSEWEYRKKALILVDTAHGVKQNELGCQTDESLL</sequence>
<keyword evidence="6" id="KW-0969">Cilium</keyword>
<dbReference type="Proteomes" id="UP000675881">
    <property type="component" value="Chromosome 11"/>
</dbReference>
<dbReference type="PANTHER" id="PTHR21442">
    <property type="entry name" value="CILIA- AND FLAGELLA-ASSOCIATED PROTEIN 206"/>
    <property type="match status" value="1"/>
</dbReference>
<evidence type="ECO:0000256" key="4">
    <source>
        <dbReference type="ARBA" id="ARBA00022490"/>
    </source>
</evidence>
<evidence type="ECO:0000256" key="7">
    <source>
        <dbReference type="ARBA" id="ARBA00023212"/>
    </source>
</evidence>
<dbReference type="InterPro" id="IPR021897">
    <property type="entry name" value="FAP206"/>
</dbReference>
<dbReference type="GO" id="GO:0003356">
    <property type="term" value="P:regulation of cilium beat frequency"/>
    <property type="evidence" value="ECO:0007669"/>
    <property type="project" value="TreeGrafter"/>
</dbReference>
<evidence type="ECO:0000256" key="6">
    <source>
        <dbReference type="ARBA" id="ARBA00023069"/>
    </source>
</evidence>
<comment type="subcellular location">
    <subcellularLocation>
        <location evidence="1">Cytoplasm</location>
        <location evidence="1">Cytoskeleton</location>
        <location evidence="1">Cilium axoneme</location>
    </subcellularLocation>
</comment>